<feature type="coiled-coil region" evidence="1">
    <location>
        <begin position="155"/>
        <end position="182"/>
    </location>
</feature>
<dbReference type="AlphaFoldDB" id="A0A822Z8L7"/>
<dbReference type="EMBL" id="DUZY01000005">
    <property type="protein sequence ID" value="DAD39805.1"/>
    <property type="molecule type" value="Genomic_DNA"/>
</dbReference>
<keyword evidence="1" id="KW-0175">Coiled coil</keyword>
<accession>A0A822Z8L7</accession>
<comment type="caution">
    <text evidence="2">The sequence shown here is derived from an EMBL/GenBank/DDBJ whole genome shotgun (WGS) entry which is preliminary data.</text>
</comment>
<dbReference type="SUPFAM" id="SSF56219">
    <property type="entry name" value="DNase I-like"/>
    <property type="match status" value="1"/>
</dbReference>
<dbReference type="InterPro" id="IPR036691">
    <property type="entry name" value="Endo/exonu/phosph_ase_sf"/>
</dbReference>
<proteinExistence type="predicted"/>
<evidence type="ECO:0000256" key="1">
    <source>
        <dbReference type="SAM" id="Coils"/>
    </source>
</evidence>
<name>A0A822Z8L7_NELNU</name>
<organism evidence="2 3">
    <name type="scientific">Nelumbo nucifera</name>
    <name type="common">Sacred lotus</name>
    <dbReference type="NCBI Taxonomy" id="4432"/>
    <lineage>
        <taxon>Eukaryota</taxon>
        <taxon>Viridiplantae</taxon>
        <taxon>Streptophyta</taxon>
        <taxon>Embryophyta</taxon>
        <taxon>Tracheophyta</taxon>
        <taxon>Spermatophyta</taxon>
        <taxon>Magnoliopsida</taxon>
        <taxon>Proteales</taxon>
        <taxon>Nelumbonaceae</taxon>
        <taxon>Nelumbo</taxon>
    </lineage>
</organism>
<evidence type="ECO:0008006" key="4">
    <source>
        <dbReference type="Google" id="ProtNLM"/>
    </source>
</evidence>
<evidence type="ECO:0000313" key="2">
    <source>
        <dbReference type="EMBL" id="DAD39805.1"/>
    </source>
</evidence>
<keyword evidence="3" id="KW-1185">Reference proteome</keyword>
<dbReference type="PANTHER" id="PTHR33710:SF77">
    <property type="entry name" value="DNASE I-LIKE SUPERFAMILY PROTEIN"/>
    <property type="match status" value="1"/>
</dbReference>
<sequence length="394" mass="46435">MNALVSLHDYKSGRIGRIAPQLSQAMQNTIDSFALIDLGFIGPPYTWTNGQSGSRMTAQRLDKPHFHLQIFPDSKIFHLQFNHSDHCPLLLNTRPSKENIKLHFHFLPIWADHEDCKEIVESTWGKQIPGSKARQVTFKLKECKIKLKEWNKKVFGRVEERLQRLQQKIHDLQSNLRTQRDKENLLYKQYDDWLEKEEHLWRVKFRELWLKAGDRNTKFFHQMVKYKRRTQDIEWIQGRNGEWLTNCNDITSIFEEAIKQVGNIDESSQFHRLDILDFPKLTYTQCQSLLSPPIAEEIKAALFQMHPHKAPGPDGYIAFFFQHYWSSLGTDIIQLVSDFFQSGQLVKEINNTCITFTPKCKNSERPSDYRPISLCNIIYKIITKWMANQMKPLL</sequence>
<protein>
    <recommendedName>
        <fullName evidence="4">Reverse transcriptase</fullName>
    </recommendedName>
</protein>
<gene>
    <name evidence="2" type="ORF">HUJ06_014128</name>
</gene>
<dbReference type="Proteomes" id="UP000607653">
    <property type="component" value="Unassembled WGS sequence"/>
</dbReference>
<reference evidence="2 3" key="1">
    <citation type="journal article" date="2020" name="Mol. Biol. Evol.">
        <title>Distinct Expression and Methylation Patterns for Genes with Different Fates following a Single Whole-Genome Duplication in Flowering Plants.</title>
        <authorList>
            <person name="Shi T."/>
            <person name="Rahmani R.S."/>
            <person name="Gugger P.F."/>
            <person name="Wang M."/>
            <person name="Li H."/>
            <person name="Zhang Y."/>
            <person name="Li Z."/>
            <person name="Wang Q."/>
            <person name="Van de Peer Y."/>
            <person name="Marchal K."/>
            <person name="Chen J."/>
        </authorList>
    </citation>
    <scope>NUCLEOTIDE SEQUENCE [LARGE SCALE GENOMIC DNA]</scope>
    <source>
        <tissue evidence="2">Leaf</tissue>
    </source>
</reference>
<dbReference type="PANTHER" id="PTHR33710">
    <property type="entry name" value="BNAC02G09200D PROTEIN"/>
    <property type="match status" value="1"/>
</dbReference>
<evidence type="ECO:0000313" key="3">
    <source>
        <dbReference type="Proteomes" id="UP000607653"/>
    </source>
</evidence>